<name>A0A1Y1JL82_PLAGO</name>
<feature type="region of interest" description="Disordered" evidence="2">
    <location>
        <begin position="114"/>
        <end position="246"/>
    </location>
</feature>
<feature type="domain" description="Merozoite surface protein C-terminal" evidence="4">
    <location>
        <begin position="250"/>
        <end position="371"/>
    </location>
</feature>
<evidence type="ECO:0000259" key="4">
    <source>
        <dbReference type="Pfam" id="PF12948"/>
    </source>
</evidence>
<dbReference type="RefSeq" id="XP_028544804.1">
    <property type="nucleotide sequence ID" value="XM_028689003.1"/>
</dbReference>
<evidence type="ECO:0000256" key="1">
    <source>
        <dbReference type="SAM" id="Coils"/>
    </source>
</evidence>
<dbReference type="InterPro" id="IPR024781">
    <property type="entry name" value="MSP_C"/>
</dbReference>
<reference evidence="6" key="1">
    <citation type="submission" date="2017-04" db="EMBL/GenBank/DDBJ databases">
        <title>Plasmodium gonderi genome.</title>
        <authorList>
            <person name="Arisue N."/>
            <person name="Honma H."/>
            <person name="Kawai S."/>
            <person name="Tougan T."/>
            <person name="Tanabe K."/>
            <person name="Horii T."/>
        </authorList>
    </citation>
    <scope>NUCLEOTIDE SEQUENCE [LARGE SCALE GENOMIC DNA]</scope>
    <source>
        <strain evidence="6">ATCC 30045</strain>
    </source>
</reference>
<keyword evidence="1" id="KW-0175">Coiled coil</keyword>
<feature type="signal peptide" evidence="3">
    <location>
        <begin position="1"/>
        <end position="22"/>
    </location>
</feature>
<feature type="compositionally biased region" description="Polar residues" evidence="2">
    <location>
        <begin position="161"/>
        <end position="174"/>
    </location>
</feature>
<keyword evidence="6" id="KW-1185">Reference proteome</keyword>
<proteinExistence type="predicted"/>
<feature type="chain" id="PRO_5012575784" evidence="3">
    <location>
        <begin position="23"/>
        <end position="379"/>
    </location>
</feature>
<protein>
    <submittedName>
        <fullName evidence="5">Merozoite surface protein 7</fullName>
    </submittedName>
</protein>
<dbReference type="AlphaFoldDB" id="A0A1Y1JL82"/>
<keyword evidence="5" id="KW-0477">Merozoite</keyword>
<accession>A0A1Y1JL82</accession>
<evidence type="ECO:0000256" key="2">
    <source>
        <dbReference type="SAM" id="MobiDB-lite"/>
    </source>
</evidence>
<organism evidence="5 6">
    <name type="scientific">Plasmodium gonderi</name>
    <dbReference type="NCBI Taxonomy" id="77519"/>
    <lineage>
        <taxon>Eukaryota</taxon>
        <taxon>Sar</taxon>
        <taxon>Alveolata</taxon>
        <taxon>Apicomplexa</taxon>
        <taxon>Aconoidasida</taxon>
        <taxon>Haemosporida</taxon>
        <taxon>Plasmodiidae</taxon>
        <taxon>Plasmodium</taxon>
        <taxon>Plasmodium (Plasmodium)</taxon>
    </lineage>
</organism>
<feature type="coiled-coil region" evidence="1">
    <location>
        <begin position="33"/>
        <end position="79"/>
    </location>
</feature>
<evidence type="ECO:0000256" key="3">
    <source>
        <dbReference type="SAM" id="SignalP"/>
    </source>
</evidence>
<feature type="compositionally biased region" description="Basic and acidic residues" evidence="2">
    <location>
        <begin position="150"/>
        <end position="159"/>
    </location>
</feature>
<evidence type="ECO:0000313" key="6">
    <source>
        <dbReference type="Proteomes" id="UP000195521"/>
    </source>
</evidence>
<dbReference type="GeneID" id="39748952"/>
<dbReference type="EMBL" id="BDQF01000013">
    <property type="protein sequence ID" value="GAW82215.1"/>
    <property type="molecule type" value="Genomic_DNA"/>
</dbReference>
<dbReference type="Pfam" id="PF12948">
    <property type="entry name" value="MSP7_C"/>
    <property type="match status" value="1"/>
</dbReference>
<keyword evidence="3" id="KW-0732">Signal</keyword>
<dbReference type="Proteomes" id="UP000195521">
    <property type="component" value="Unassembled WGS sequence"/>
</dbReference>
<evidence type="ECO:0000313" key="5">
    <source>
        <dbReference type="EMBL" id="GAW82215.1"/>
    </source>
</evidence>
<dbReference type="OrthoDB" id="387395at2759"/>
<sequence length="379" mass="42924">MKKKIVLFGSIFVLLSFSHGSSQQFGTKYKKNKNLEQDAINILMKKLENLNKLCTTNSDDVFNKEIESLKKQIDELQKHNLQRTGDNNLGDLIENESKDDFSKKKIFGVDEEDLGNCDGDFIGQNTADTSVQASDGEGHGINSSNQNNEHSPESPREETSDGSSTTVEGKNPQDTSRSVSETSERSSEGNPQVDVNERETSEVESADSLSITNSEEQENPHSTLGQPPQGNSEGGEEASQQSENGNTQQVKYLDKLYDEILQTTDGNGINDSQFHSKYNDFRKKYEFTMNNQEYGIVKKLFDVCFKKEGESEDTSSLVNMFKNVLNDEKFEKEFENFIHGFYGFAKRHNYLRNERLTNVQQYTDFLKNVVNLLNTIEIK</sequence>
<feature type="compositionally biased region" description="Polar residues" evidence="2">
    <location>
        <begin position="123"/>
        <end position="133"/>
    </location>
</feature>
<gene>
    <name evidence="5" type="ORF">PGO_122120</name>
</gene>
<comment type="caution">
    <text evidence="5">The sequence shown here is derived from an EMBL/GenBank/DDBJ whole genome shotgun (WGS) entry which is preliminary data.</text>
</comment>
<feature type="compositionally biased region" description="Polar residues" evidence="2">
    <location>
        <begin position="207"/>
        <end position="228"/>
    </location>
</feature>